<dbReference type="RefSeq" id="WP_098685654.1">
    <property type="nucleotide sequence ID" value="NZ_NVDU01000003.1"/>
</dbReference>
<proteinExistence type="predicted"/>
<dbReference type="Proteomes" id="UP000223366">
    <property type="component" value="Unassembled WGS sequence"/>
</dbReference>
<gene>
    <name evidence="1" type="ORF">COK99_02115</name>
</gene>
<name>A0A9X7GFZ2_BACTU</name>
<organism evidence="1 2">
    <name type="scientific">Bacillus thuringiensis</name>
    <dbReference type="NCBI Taxonomy" id="1428"/>
    <lineage>
        <taxon>Bacteria</taxon>
        <taxon>Bacillati</taxon>
        <taxon>Bacillota</taxon>
        <taxon>Bacilli</taxon>
        <taxon>Bacillales</taxon>
        <taxon>Bacillaceae</taxon>
        <taxon>Bacillus</taxon>
        <taxon>Bacillus cereus group</taxon>
    </lineage>
</organism>
<evidence type="ECO:0000313" key="2">
    <source>
        <dbReference type="Proteomes" id="UP000223366"/>
    </source>
</evidence>
<dbReference type="EMBL" id="NVDU01000003">
    <property type="protein sequence ID" value="PFV35837.1"/>
    <property type="molecule type" value="Genomic_DNA"/>
</dbReference>
<accession>A0A9X7GFZ2</accession>
<dbReference type="AlphaFoldDB" id="A0A9X7GFZ2"/>
<sequence>MIGPSPSVDFIQHPLVYVERQIEIGKRLIIVAESEKGQYYEPSLVYNKDMVVDFYKSGPIIQCYEDAITMDEDLCVFLMRIEPNRYDIAFTVLESFDFDLLYLDEVHFDRHHDLIDSYIEFAKIKEDKGNLIHCILSLSSKSSFVDIEPLFKRISDLTIELSGDELEETGKYLSVVVNQMSLKKAGAVYAGILASINPEVSPINKTIPNIDLEIEFTKEQILKLREVGIVCFKNTFQKGIVCTSSGCAVSTAGSVHKHISNFRIAQEIINEIARRLEIFIGKPNVTFQASNIEDIIEALCLRRIIDKKIREYDYSIKISELYGIIEINIEVVPIFSIHKITGHSVVRVYK</sequence>
<reference evidence="1 2" key="1">
    <citation type="submission" date="2017-09" db="EMBL/GenBank/DDBJ databases">
        <title>Large-scale bioinformatics analysis of Bacillus genomes uncovers conserved roles of natural products in bacterial physiology.</title>
        <authorList>
            <consortium name="Agbiome Team Llc"/>
            <person name="Bleich R.M."/>
            <person name="Grubbs K.J."/>
            <person name="Santa Maria K.C."/>
            <person name="Allen S.E."/>
            <person name="Farag S."/>
            <person name="Shank E.A."/>
            <person name="Bowers A."/>
        </authorList>
    </citation>
    <scope>NUCLEOTIDE SEQUENCE [LARGE SCALE GENOMIC DNA]</scope>
    <source>
        <strain evidence="1 2">AFS060060</strain>
    </source>
</reference>
<comment type="caution">
    <text evidence="1">The sequence shown here is derived from an EMBL/GenBank/DDBJ whole genome shotgun (WGS) entry which is preliminary data.</text>
</comment>
<protein>
    <submittedName>
        <fullName evidence="1">Uncharacterized protein</fullName>
    </submittedName>
</protein>
<evidence type="ECO:0000313" key="1">
    <source>
        <dbReference type="EMBL" id="PFV35837.1"/>
    </source>
</evidence>